<evidence type="ECO:0000256" key="1">
    <source>
        <dbReference type="SAM" id="MobiDB-lite"/>
    </source>
</evidence>
<feature type="domain" description="Aminoglycoside phosphotransferase" evidence="2">
    <location>
        <begin position="56"/>
        <end position="278"/>
    </location>
</feature>
<keyword evidence="4" id="KW-1185">Reference proteome</keyword>
<dbReference type="AlphaFoldDB" id="A0A1Q4V7N1"/>
<dbReference type="Gene3D" id="3.90.1200.10">
    <property type="match status" value="1"/>
</dbReference>
<organism evidence="3 4">
    <name type="scientific">Streptomyces uncialis</name>
    <dbReference type="NCBI Taxonomy" id="1048205"/>
    <lineage>
        <taxon>Bacteria</taxon>
        <taxon>Bacillati</taxon>
        <taxon>Actinomycetota</taxon>
        <taxon>Actinomycetes</taxon>
        <taxon>Kitasatosporales</taxon>
        <taxon>Streptomycetaceae</taxon>
        <taxon>Streptomyces</taxon>
    </lineage>
</organism>
<reference evidence="3 4" key="1">
    <citation type="submission" date="2015-06" db="EMBL/GenBank/DDBJ databases">
        <title>Cloning and characterization of the uncialamcin biosynthetic gene cluster.</title>
        <authorList>
            <person name="Yan X."/>
            <person name="Huang T."/>
            <person name="Ge H."/>
            <person name="Shen B."/>
        </authorList>
    </citation>
    <scope>NUCLEOTIDE SEQUENCE [LARGE SCALE GENOMIC DNA]</scope>
    <source>
        <strain evidence="3 4">DCA2648</strain>
    </source>
</reference>
<dbReference type="EMBL" id="LFBV01000004">
    <property type="protein sequence ID" value="OKH93740.1"/>
    <property type="molecule type" value="Genomic_DNA"/>
</dbReference>
<dbReference type="InterPro" id="IPR002575">
    <property type="entry name" value="Aminoglycoside_PTrfase"/>
</dbReference>
<evidence type="ECO:0000313" key="4">
    <source>
        <dbReference type="Proteomes" id="UP000186455"/>
    </source>
</evidence>
<dbReference type="Proteomes" id="UP000186455">
    <property type="component" value="Unassembled WGS sequence"/>
</dbReference>
<dbReference type="SUPFAM" id="SSF56112">
    <property type="entry name" value="Protein kinase-like (PK-like)"/>
    <property type="match status" value="1"/>
</dbReference>
<name>A0A1Q4V7N1_9ACTN</name>
<feature type="region of interest" description="Disordered" evidence="1">
    <location>
        <begin position="1"/>
        <end position="56"/>
    </location>
</feature>
<comment type="caution">
    <text evidence="3">The sequence shown here is derived from an EMBL/GenBank/DDBJ whole genome shotgun (WGS) entry which is preliminary data.</text>
</comment>
<feature type="compositionally biased region" description="Low complexity" evidence="1">
    <location>
        <begin position="26"/>
        <end position="45"/>
    </location>
</feature>
<sequence>MRRIARAALRTGADTATPGAAHRQESPTATSAPSATTPSATATPARIPRADDGPRVRPVAEGGEHWSWWVGARHVLRMAPDREVSARLRREIRLRDLVRRHVAVPVPVSAATGIWAEAHVYTLDQRLFGESGEDVSVSAVGEPDLAALLTGLREVPVADAAALGVPRTPPRSLDDLRTAARHAARQLVPDREFDAGKLARLTPRAVVELAPRAAAVVVHGDLKGEHLRISADGRVRGVLDWADALIGDPAEDIRGLALSVGAPAAVRAATLAGYSPRECLRGLWLARCDTLILLAERLHGTDDSPLPLLRSQLARAWEAILLERLSEDDG</sequence>
<dbReference type="GO" id="GO:0016740">
    <property type="term" value="F:transferase activity"/>
    <property type="evidence" value="ECO:0007669"/>
    <property type="project" value="UniProtKB-KW"/>
</dbReference>
<evidence type="ECO:0000313" key="3">
    <source>
        <dbReference type="EMBL" id="OKH93740.1"/>
    </source>
</evidence>
<protein>
    <submittedName>
        <fullName evidence="3">Transferase</fullName>
    </submittedName>
</protein>
<dbReference type="Pfam" id="PF01636">
    <property type="entry name" value="APH"/>
    <property type="match status" value="1"/>
</dbReference>
<dbReference type="Gene3D" id="3.30.200.20">
    <property type="entry name" value="Phosphorylase Kinase, domain 1"/>
    <property type="match status" value="1"/>
</dbReference>
<accession>A0A1Q4V7N1</accession>
<evidence type="ECO:0000259" key="2">
    <source>
        <dbReference type="Pfam" id="PF01636"/>
    </source>
</evidence>
<proteinExistence type="predicted"/>
<keyword evidence="3" id="KW-0808">Transferase</keyword>
<gene>
    <name evidence="3" type="ORF">AB852_18220</name>
</gene>
<dbReference type="STRING" id="1048205.AB852_18220"/>
<dbReference type="InterPro" id="IPR011009">
    <property type="entry name" value="Kinase-like_dom_sf"/>
</dbReference>